<dbReference type="SUPFAM" id="SSF53686">
    <property type="entry name" value="Tryptophan synthase beta subunit-like PLP-dependent enzymes"/>
    <property type="match status" value="1"/>
</dbReference>
<protein>
    <submittedName>
        <fullName evidence="4">PLP-dependent cysteine synthase family protein</fullName>
    </submittedName>
</protein>
<evidence type="ECO:0000313" key="4">
    <source>
        <dbReference type="EMBL" id="XDQ60007.1"/>
    </source>
</evidence>
<evidence type="ECO:0000256" key="1">
    <source>
        <dbReference type="ARBA" id="ARBA00001933"/>
    </source>
</evidence>
<feature type="domain" description="Tryptophan synthase beta chain-like PALP" evidence="3">
    <location>
        <begin position="36"/>
        <end position="319"/>
    </location>
</feature>
<dbReference type="GO" id="GO:1901605">
    <property type="term" value="P:alpha-amino acid metabolic process"/>
    <property type="evidence" value="ECO:0007669"/>
    <property type="project" value="UniProtKB-ARBA"/>
</dbReference>
<reference evidence="4" key="1">
    <citation type="submission" date="2024-07" db="EMBL/GenBank/DDBJ databases">
        <authorList>
            <person name="Yu S.T."/>
        </authorList>
    </citation>
    <scope>NUCLEOTIDE SEQUENCE</scope>
    <source>
        <strain evidence="4">R35</strain>
    </source>
</reference>
<proteinExistence type="predicted"/>
<dbReference type="InterPro" id="IPR036052">
    <property type="entry name" value="TrpB-like_PALP_sf"/>
</dbReference>
<comment type="cofactor">
    <cofactor evidence="1">
        <name>pyridoxal 5'-phosphate</name>
        <dbReference type="ChEBI" id="CHEBI:597326"/>
    </cofactor>
</comment>
<dbReference type="PANTHER" id="PTHR10314">
    <property type="entry name" value="CYSTATHIONINE BETA-SYNTHASE"/>
    <property type="match status" value="1"/>
</dbReference>
<dbReference type="Gene3D" id="3.40.50.1100">
    <property type="match status" value="2"/>
</dbReference>
<organism evidence="4">
    <name type="scientific">Streptomyces sp. R35</name>
    <dbReference type="NCBI Taxonomy" id="3238630"/>
    <lineage>
        <taxon>Bacteria</taxon>
        <taxon>Bacillati</taxon>
        <taxon>Actinomycetota</taxon>
        <taxon>Actinomycetes</taxon>
        <taxon>Kitasatosporales</taxon>
        <taxon>Streptomycetaceae</taxon>
        <taxon>Streptomyces</taxon>
    </lineage>
</organism>
<accession>A0AB39S1A4</accession>
<dbReference type="AlphaFoldDB" id="A0AB39S1A4"/>
<keyword evidence="2" id="KW-0663">Pyridoxal phosphate</keyword>
<dbReference type="InterPro" id="IPR001926">
    <property type="entry name" value="TrpB-like_PALP"/>
</dbReference>
<dbReference type="RefSeq" id="WP_369254970.1">
    <property type="nucleotide sequence ID" value="NZ_CP163440.1"/>
</dbReference>
<name>A0AB39S1A4_9ACTN</name>
<gene>
    <name evidence="4" type="ORF">AB5J50_04145</name>
</gene>
<sequence>MSTALRRISSRDISSFLAAHELPDPLGAPRRSPAGLVGNTPVLWIGEPFNPAGRGFWAKLEGANPGGIKDRAALHMVSAARERGDLAPCAPIIESTSGTLGLGLALAGITYGHPVTLVTDPGLEPLMAHQLRALGAHVDVVTEPHPVGGWQEARRQRVGELLARTPSAWCPDQYNNPDNVAAYAPLALELTVQLGRIDVLVAAVGTGGHSAGIARTLRAFHPELRLVGVDSVHSTVFGQPAGPRLMRGLGSSIHPGNVDHAAFAEVHWVAPGEAVWTCRELARGHYASGGWSVGAVALVANWLARTEPARTRIAAVFPDGVHRYWDTVYSDDYCRTHDLLRRLPAAEPDEIAHPGERTVERWTRCAGVTAPVGTEGAAR</sequence>
<dbReference type="CDD" id="cd01561">
    <property type="entry name" value="CBS_like"/>
    <property type="match status" value="1"/>
</dbReference>
<evidence type="ECO:0000259" key="3">
    <source>
        <dbReference type="Pfam" id="PF00291"/>
    </source>
</evidence>
<evidence type="ECO:0000256" key="2">
    <source>
        <dbReference type="ARBA" id="ARBA00022898"/>
    </source>
</evidence>
<dbReference type="InterPro" id="IPR050214">
    <property type="entry name" value="Cys_Synth/Cystath_Beta-Synth"/>
</dbReference>
<dbReference type="EMBL" id="CP163440">
    <property type="protein sequence ID" value="XDQ60007.1"/>
    <property type="molecule type" value="Genomic_DNA"/>
</dbReference>
<dbReference type="Pfam" id="PF00291">
    <property type="entry name" value="PALP"/>
    <property type="match status" value="1"/>
</dbReference>